<accession>A0A7S1JA60</accession>
<feature type="region of interest" description="Disordered" evidence="1">
    <location>
        <begin position="271"/>
        <end position="317"/>
    </location>
</feature>
<dbReference type="AlphaFoldDB" id="A0A7S1JA60"/>
<dbReference type="EMBL" id="HBGA01130441">
    <property type="protein sequence ID" value="CAD9037181.1"/>
    <property type="molecule type" value="Transcribed_RNA"/>
</dbReference>
<organism evidence="2">
    <name type="scientific">Eutreptiella gymnastica</name>
    <dbReference type="NCBI Taxonomy" id="73025"/>
    <lineage>
        <taxon>Eukaryota</taxon>
        <taxon>Discoba</taxon>
        <taxon>Euglenozoa</taxon>
        <taxon>Euglenida</taxon>
        <taxon>Spirocuta</taxon>
        <taxon>Euglenophyceae</taxon>
        <taxon>Eutreptiales</taxon>
        <taxon>Eutreptiaceae</taxon>
        <taxon>Eutreptiella</taxon>
    </lineage>
</organism>
<reference evidence="2" key="1">
    <citation type="submission" date="2021-01" db="EMBL/GenBank/DDBJ databases">
        <authorList>
            <person name="Corre E."/>
            <person name="Pelletier E."/>
            <person name="Niang G."/>
            <person name="Scheremetjew M."/>
            <person name="Finn R."/>
            <person name="Kale V."/>
            <person name="Holt S."/>
            <person name="Cochrane G."/>
            <person name="Meng A."/>
            <person name="Brown T."/>
            <person name="Cohen L."/>
        </authorList>
    </citation>
    <scope>NUCLEOTIDE SEQUENCE</scope>
    <source>
        <strain evidence="2">NIES-381</strain>
    </source>
</reference>
<feature type="compositionally biased region" description="Basic and acidic residues" evidence="1">
    <location>
        <begin position="244"/>
        <end position="255"/>
    </location>
</feature>
<feature type="region of interest" description="Disordered" evidence="1">
    <location>
        <begin position="102"/>
        <end position="255"/>
    </location>
</feature>
<feature type="compositionally biased region" description="Acidic residues" evidence="1">
    <location>
        <begin position="119"/>
        <end position="138"/>
    </location>
</feature>
<feature type="compositionally biased region" description="Basic and acidic residues" evidence="1">
    <location>
        <begin position="218"/>
        <end position="236"/>
    </location>
</feature>
<proteinExistence type="predicted"/>
<protein>
    <submittedName>
        <fullName evidence="2">Uncharacterized protein</fullName>
    </submittedName>
</protein>
<name>A0A7S1JA60_9EUGL</name>
<sequence>MTYAPEHRVLLDQDATYYSAPQTRPSRSLTVARDLTLGFVAASALLLLIAKPSTGPQDVQVAQNLHLQNVHGWLSDSIDVNSKLQPAKSAIAEAPLFRWIRRRSKQEPEPATPARAAEPEPEPEPEPELEEEEEEEEHETFSEKIGGVHHKFEDEVDTLLAADPEDAATQAAAKVVKEHDEWMSGDIDAHAPPVGAPEPEEEEHKHHGVLDHEEEAEEKEKEEVWLSDDIDAHEPRAAVAEPEAEAHEAEEPKHNEEEALLEVKVHESFVEEQHAHEEEDAVPKVHESFAHEAHEAHEVKEEVQEKKEDDAKMEHDE</sequence>
<evidence type="ECO:0000313" key="2">
    <source>
        <dbReference type="EMBL" id="CAD9037181.1"/>
    </source>
</evidence>
<gene>
    <name evidence="2" type="ORF">EGYM00392_LOCUS48340</name>
</gene>
<feature type="compositionally biased region" description="Basic and acidic residues" evidence="1">
    <location>
        <begin position="202"/>
        <end position="211"/>
    </location>
</feature>
<evidence type="ECO:0000256" key="1">
    <source>
        <dbReference type="SAM" id="MobiDB-lite"/>
    </source>
</evidence>